<protein>
    <submittedName>
        <fullName evidence="8">Cytochrome d ubiquinol oxidase subunit II</fullName>
        <ecNumber evidence="8">1.10.3.-</ecNumber>
    </submittedName>
</protein>
<feature type="transmembrane region" description="Helical" evidence="7">
    <location>
        <begin position="153"/>
        <end position="179"/>
    </location>
</feature>
<dbReference type="GO" id="GO:0016682">
    <property type="term" value="F:oxidoreductase activity, acting on diphenols and related substances as donors, oxygen as acceptor"/>
    <property type="evidence" value="ECO:0007669"/>
    <property type="project" value="TreeGrafter"/>
</dbReference>
<feature type="transmembrane region" description="Helical" evidence="7">
    <location>
        <begin position="80"/>
        <end position="105"/>
    </location>
</feature>
<evidence type="ECO:0000256" key="5">
    <source>
        <dbReference type="ARBA" id="ARBA00022989"/>
    </source>
</evidence>
<proteinExistence type="inferred from homology"/>
<evidence type="ECO:0000256" key="7">
    <source>
        <dbReference type="SAM" id="Phobius"/>
    </source>
</evidence>
<dbReference type="Proteomes" id="UP000578112">
    <property type="component" value="Unassembled WGS sequence"/>
</dbReference>
<evidence type="ECO:0000256" key="2">
    <source>
        <dbReference type="ARBA" id="ARBA00007543"/>
    </source>
</evidence>
<evidence type="ECO:0000256" key="4">
    <source>
        <dbReference type="ARBA" id="ARBA00022692"/>
    </source>
</evidence>
<name>A0A7W7MR72_9ACTN</name>
<evidence type="ECO:0000313" key="9">
    <source>
        <dbReference type="Proteomes" id="UP000578112"/>
    </source>
</evidence>
<keyword evidence="8" id="KW-0560">Oxidoreductase</keyword>
<feature type="transmembrane region" description="Helical" evidence="7">
    <location>
        <begin position="6"/>
        <end position="34"/>
    </location>
</feature>
<keyword evidence="5 7" id="KW-1133">Transmembrane helix</keyword>
<comment type="caution">
    <text evidence="8">The sequence shown here is derived from an EMBL/GenBank/DDBJ whole genome shotgun (WGS) entry which is preliminary data.</text>
</comment>
<keyword evidence="3" id="KW-1003">Cell membrane</keyword>
<keyword evidence="9" id="KW-1185">Reference proteome</keyword>
<sequence length="331" mass="34447">MSTAEAVAIIIVLAMTLYACSGLADFGAGLWDLAAGGRAGGRQRRALIDAAVTPVWEVNHMWLIFMLILCWTAFGPAFAAIMTALFAPLTLAAVGIVLRGASFAVRKDAARSGGRHLAGWLFGIGSVLTPFCLGLTLGALMTGGVPPAATGPAPLTVTAVLVGLLAVVTGAFVAAGYLAAEAGRRGLPELEAWFRARARVAGAAGLLTGVAALTALYFDQRRMFDLLVGRGWPLLTIGVLALGATFWLATPGRRRGLRPAAVVGVAALVLAWAVAQYPYLLPFGLTIEQGAGAPATMRWVLVWFAVAVLLVGPALVLVYTLDQRDRLAEEG</sequence>
<accession>A0A7W7MR72</accession>
<dbReference type="AlphaFoldDB" id="A0A7W7MR72"/>
<feature type="transmembrane region" description="Helical" evidence="7">
    <location>
        <begin position="261"/>
        <end position="280"/>
    </location>
</feature>
<feature type="transmembrane region" description="Helical" evidence="7">
    <location>
        <begin position="300"/>
        <end position="321"/>
    </location>
</feature>
<reference evidence="8 9" key="1">
    <citation type="submission" date="2020-08" db="EMBL/GenBank/DDBJ databases">
        <title>Sequencing the genomes of 1000 actinobacteria strains.</title>
        <authorList>
            <person name="Klenk H.-P."/>
        </authorList>
    </citation>
    <scope>NUCLEOTIDE SEQUENCE [LARGE SCALE GENOMIC DNA]</scope>
    <source>
        <strain evidence="8 9">DSM 43149</strain>
    </source>
</reference>
<feature type="transmembrane region" description="Helical" evidence="7">
    <location>
        <begin position="230"/>
        <end position="249"/>
    </location>
</feature>
<dbReference type="GO" id="GO:0070069">
    <property type="term" value="C:cytochrome complex"/>
    <property type="evidence" value="ECO:0007669"/>
    <property type="project" value="TreeGrafter"/>
</dbReference>
<gene>
    <name evidence="8" type="ORF">BJ971_004484</name>
</gene>
<dbReference type="EC" id="1.10.3.-" evidence="8"/>
<dbReference type="RefSeq" id="WP_184995172.1">
    <property type="nucleotide sequence ID" value="NZ_BOMK01000024.1"/>
</dbReference>
<evidence type="ECO:0000256" key="3">
    <source>
        <dbReference type="ARBA" id="ARBA00022475"/>
    </source>
</evidence>
<feature type="transmembrane region" description="Helical" evidence="7">
    <location>
        <begin position="200"/>
        <end position="218"/>
    </location>
</feature>
<evidence type="ECO:0000256" key="6">
    <source>
        <dbReference type="ARBA" id="ARBA00023136"/>
    </source>
</evidence>
<dbReference type="InterPro" id="IPR003317">
    <property type="entry name" value="Cyt-d_oxidase_su2"/>
</dbReference>
<dbReference type="Pfam" id="PF02322">
    <property type="entry name" value="Cyt_bd_oxida_II"/>
    <property type="match status" value="1"/>
</dbReference>
<comment type="subcellular location">
    <subcellularLocation>
        <location evidence="1">Cell membrane</location>
        <topology evidence="1">Multi-pass membrane protein</topology>
    </subcellularLocation>
</comment>
<dbReference type="PANTHER" id="PTHR43141">
    <property type="entry name" value="CYTOCHROME BD2 SUBUNIT II"/>
    <property type="match status" value="1"/>
</dbReference>
<comment type="similarity">
    <text evidence="2">Belongs to the cytochrome ubiquinol oxidase subunit 2 family.</text>
</comment>
<keyword evidence="6 7" id="KW-0472">Membrane</keyword>
<dbReference type="GO" id="GO:0019646">
    <property type="term" value="P:aerobic electron transport chain"/>
    <property type="evidence" value="ECO:0007669"/>
    <property type="project" value="TreeGrafter"/>
</dbReference>
<dbReference type="GO" id="GO:0009055">
    <property type="term" value="F:electron transfer activity"/>
    <property type="evidence" value="ECO:0007669"/>
    <property type="project" value="TreeGrafter"/>
</dbReference>
<evidence type="ECO:0000256" key="1">
    <source>
        <dbReference type="ARBA" id="ARBA00004651"/>
    </source>
</evidence>
<keyword evidence="4 7" id="KW-0812">Transmembrane</keyword>
<organism evidence="8 9">
    <name type="scientific">Actinoplanes digitatis</name>
    <dbReference type="NCBI Taxonomy" id="1868"/>
    <lineage>
        <taxon>Bacteria</taxon>
        <taxon>Bacillati</taxon>
        <taxon>Actinomycetota</taxon>
        <taxon>Actinomycetes</taxon>
        <taxon>Micromonosporales</taxon>
        <taxon>Micromonosporaceae</taxon>
        <taxon>Actinoplanes</taxon>
    </lineage>
</organism>
<dbReference type="PANTHER" id="PTHR43141:SF4">
    <property type="entry name" value="CYTOCHROME BD2 SUBUNIT II"/>
    <property type="match status" value="1"/>
</dbReference>
<dbReference type="EMBL" id="JACHNH010000001">
    <property type="protein sequence ID" value="MBB4763928.1"/>
    <property type="molecule type" value="Genomic_DNA"/>
</dbReference>
<dbReference type="GO" id="GO:0005886">
    <property type="term" value="C:plasma membrane"/>
    <property type="evidence" value="ECO:0007669"/>
    <property type="project" value="UniProtKB-SubCell"/>
</dbReference>
<feature type="transmembrane region" description="Helical" evidence="7">
    <location>
        <begin position="117"/>
        <end position="141"/>
    </location>
</feature>
<evidence type="ECO:0000313" key="8">
    <source>
        <dbReference type="EMBL" id="MBB4763928.1"/>
    </source>
</evidence>